<organism evidence="1 2">
    <name type="scientific">Kitasatospora aburaviensis</name>
    <dbReference type="NCBI Taxonomy" id="67265"/>
    <lineage>
        <taxon>Bacteria</taxon>
        <taxon>Bacillati</taxon>
        <taxon>Actinomycetota</taxon>
        <taxon>Actinomycetes</taxon>
        <taxon>Kitasatosporales</taxon>
        <taxon>Streptomycetaceae</taxon>
        <taxon>Kitasatospora</taxon>
    </lineage>
</organism>
<dbReference type="Proteomes" id="UP001596067">
    <property type="component" value="Unassembled WGS sequence"/>
</dbReference>
<dbReference type="RefSeq" id="WP_380237688.1">
    <property type="nucleotide sequence ID" value="NZ_JBHSOD010000089.1"/>
</dbReference>
<accession>A0ABW1F882</accession>
<dbReference type="EMBL" id="JBHSOD010000089">
    <property type="protein sequence ID" value="MFC5890626.1"/>
    <property type="molecule type" value="Genomic_DNA"/>
</dbReference>
<proteinExistence type="predicted"/>
<keyword evidence="2" id="KW-1185">Reference proteome</keyword>
<reference evidence="2" key="1">
    <citation type="journal article" date="2019" name="Int. J. Syst. Evol. Microbiol.">
        <title>The Global Catalogue of Microorganisms (GCM) 10K type strain sequencing project: providing services to taxonomists for standard genome sequencing and annotation.</title>
        <authorList>
            <consortium name="The Broad Institute Genomics Platform"/>
            <consortium name="The Broad Institute Genome Sequencing Center for Infectious Disease"/>
            <person name="Wu L."/>
            <person name="Ma J."/>
        </authorList>
    </citation>
    <scope>NUCLEOTIDE SEQUENCE [LARGE SCALE GENOMIC DNA]</scope>
    <source>
        <strain evidence="2">CGMCC 4.1469</strain>
    </source>
</reference>
<evidence type="ECO:0000313" key="2">
    <source>
        <dbReference type="Proteomes" id="UP001596067"/>
    </source>
</evidence>
<name>A0ABW1F882_9ACTN</name>
<gene>
    <name evidence="1" type="ORF">ACFP0N_37310</name>
</gene>
<evidence type="ECO:0000313" key="1">
    <source>
        <dbReference type="EMBL" id="MFC5890626.1"/>
    </source>
</evidence>
<sequence length="111" mass="12558">MSAKNWLFDLAPARWRHEEVFHRNPVELACMLRLHLDAEVLAMQAGLKALRTALAGRLRRADSIEIIEAYVREQAWAKGMREQVALVEDALQDALGGAVRERVAWRIVSGP</sequence>
<comment type="caution">
    <text evidence="1">The sequence shown here is derived from an EMBL/GenBank/DDBJ whole genome shotgun (WGS) entry which is preliminary data.</text>
</comment>
<protein>
    <submittedName>
        <fullName evidence="1">Uncharacterized protein</fullName>
    </submittedName>
</protein>